<dbReference type="Pfam" id="PF00046">
    <property type="entry name" value="Homeodomain"/>
    <property type="match status" value="1"/>
</dbReference>
<evidence type="ECO:0000256" key="1">
    <source>
        <dbReference type="ARBA" id="ARBA00004123"/>
    </source>
</evidence>
<dbReference type="PANTHER" id="PTHR24329">
    <property type="entry name" value="HOMEOBOX PROTEIN ARISTALESS"/>
    <property type="match status" value="1"/>
</dbReference>
<proteinExistence type="inferred from homology"/>
<dbReference type="WBParaSite" id="ACRNAN_scaffold4371.g22459.t1">
    <property type="protein sequence ID" value="ACRNAN_scaffold4371.g22459.t1"/>
    <property type="gene ID" value="ACRNAN_scaffold4371.g22459"/>
</dbReference>
<dbReference type="PROSITE" id="PS50071">
    <property type="entry name" value="HOMEOBOX_2"/>
    <property type="match status" value="1"/>
</dbReference>
<keyword evidence="5 6" id="KW-0539">Nucleus</keyword>
<protein>
    <submittedName>
        <fullName evidence="11">Homeobox domain-containing protein</fullName>
    </submittedName>
</protein>
<dbReference type="SUPFAM" id="SSF46689">
    <property type="entry name" value="Homeodomain-like"/>
    <property type="match status" value="1"/>
</dbReference>
<sequence length="276" mass="30418">MSSSTANSTNGDSTNISTSASSIVTSAALGLSQDLKLKDFQQNLVDFTAYAYPSLDVSAATVANSLRPVLDTSEGAFKKVKSENSNGSSVFSGGISNGPPTPARRRHRTTFTQEQLAQLDSAFQKSHYPDIYVREELARITKLNEARIQVWFQNRRAKHRKQEKQIHKGVASMFPAAQTAAQMMRPMYPTAAIATPRTAEAAFWYPSYQMPRQMTYPSTSMPYAVPTTPTFGTTMGSTIPTFSADPTEDFYQKSLALRMSCQQTTSLNNNISYQSQ</sequence>
<dbReference type="Gene3D" id="1.10.10.60">
    <property type="entry name" value="Homeodomain-like"/>
    <property type="match status" value="1"/>
</dbReference>
<dbReference type="GO" id="GO:0007399">
    <property type="term" value="P:nervous system development"/>
    <property type="evidence" value="ECO:0007669"/>
    <property type="project" value="UniProtKB-ARBA"/>
</dbReference>
<keyword evidence="4 6" id="KW-0371">Homeobox</keyword>
<comment type="similarity">
    <text evidence="2">Belongs to the paired homeobox family.</text>
</comment>
<dbReference type="GO" id="GO:0005634">
    <property type="term" value="C:nucleus"/>
    <property type="evidence" value="ECO:0007669"/>
    <property type="project" value="UniProtKB-SubCell"/>
</dbReference>
<dbReference type="SMART" id="SM00389">
    <property type="entry name" value="HOX"/>
    <property type="match status" value="1"/>
</dbReference>
<dbReference type="GO" id="GO:0000981">
    <property type="term" value="F:DNA-binding transcription factor activity, RNA polymerase II-specific"/>
    <property type="evidence" value="ECO:0007669"/>
    <property type="project" value="InterPro"/>
</dbReference>
<dbReference type="InterPro" id="IPR009057">
    <property type="entry name" value="Homeodomain-like_sf"/>
</dbReference>
<dbReference type="Proteomes" id="UP000887540">
    <property type="component" value="Unplaced"/>
</dbReference>
<name>A0A914DVP9_9BILA</name>
<dbReference type="PROSITE" id="PS00027">
    <property type="entry name" value="HOMEOBOX_1"/>
    <property type="match status" value="1"/>
</dbReference>
<evidence type="ECO:0000256" key="8">
    <source>
        <dbReference type="SAM" id="MobiDB-lite"/>
    </source>
</evidence>
<feature type="region of interest" description="Disordered" evidence="8">
    <location>
        <begin position="81"/>
        <end position="106"/>
    </location>
</feature>
<dbReference type="GO" id="GO:0000977">
    <property type="term" value="F:RNA polymerase II transcription regulatory region sequence-specific DNA binding"/>
    <property type="evidence" value="ECO:0007669"/>
    <property type="project" value="TreeGrafter"/>
</dbReference>
<comment type="subcellular location">
    <subcellularLocation>
        <location evidence="1 6 7">Nucleus</location>
    </subcellularLocation>
</comment>
<evidence type="ECO:0000256" key="5">
    <source>
        <dbReference type="ARBA" id="ARBA00023242"/>
    </source>
</evidence>
<keyword evidence="10" id="KW-1185">Reference proteome</keyword>
<dbReference type="InterPro" id="IPR050649">
    <property type="entry name" value="Paired_Homeobox_TFs"/>
</dbReference>
<reference evidence="11" key="1">
    <citation type="submission" date="2022-11" db="UniProtKB">
        <authorList>
            <consortium name="WormBaseParasite"/>
        </authorList>
    </citation>
    <scope>IDENTIFICATION</scope>
</reference>
<evidence type="ECO:0000256" key="4">
    <source>
        <dbReference type="ARBA" id="ARBA00023155"/>
    </source>
</evidence>
<organism evidence="10 11">
    <name type="scientific">Acrobeloides nanus</name>
    <dbReference type="NCBI Taxonomy" id="290746"/>
    <lineage>
        <taxon>Eukaryota</taxon>
        <taxon>Metazoa</taxon>
        <taxon>Ecdysozoa</taxon>
        <taxon>Nematoda</taxon>
        <taxon>Chromadorea</taxon>
        <taxon>Rhabditida</taxon>
        <taxon>Tylenchina</taxon>
        <taxon>Cephalobomorpha</taxon>
        <taxon>Cephaloboidea</taxon>
        <taxon>Cephalobidae</taxon>
        <taxon>Acrobeloides</taxon>
    </lineage>
</organism>
<dbReference type="PANTHER" id="PTHR24329:SF520">
    <property type="entry name" value="ALX HOMEOBOX PROTEIN 1-LIKE PROTEIN"/>
    <property type="match status" value="1"/>
</dbReference>
<evidence type="ECO:0000256" key="3">
    <source>
        <dbReference type="ARBA" id="ARBA00023125"/>
    </source>
</evidence>
<dbReference type="InterPro" id="IPR001356">
    <property type="entry name" value="HD"/>
</dbReference>
<dbReference type="AlphaFoldDB" id="A0A914DVP9"/>
<accession>A0A914DVP9</accession>
<evidence type="ECO:0000313" key="10">
    <source>
        <dbReference type="Proteomes" id="UP000887540"/>
    </source>
</evidence>
<evidence type="ECO:0000256" key="7">
    <source>
        <dbReference type="RuleBase" id="RU000682"/>
    </source>
</evidence>
<evidence type="ECO:0000313" key="11">
    <source>
        <dbReference type="WBParaSite" id="ACRNAN_scaffold4371.g22459.t1"/>
    </source>
</evidence>
<dbReference type="InterPro" id="IPR017970">
    <property type="entry name" value="Homeobox_CS"/>
</dbReference>
<evidence type="ECO:0000256" key="6">
    <source>
        <dbReference type="PROSITE-ProRule" id="PRU00108"/>
    </source>
</evidence>
<feature type="DNA-binding region" description="Homeobox" evidence="6">
    <location>
        <begin position="104"/>
        <end position="163"/>
    </location>
</feature>
<dbReference type="FunFam" id="1.10.10.60:FF:000138">
    <property type="entry name" value="Homeobox protein prophet of Pit-1"/>
    <property type="match status" value="1"/>
</dbReference>
<keyword evidence="3 6" id="KW-0238">DNA-binding</keyword>
<evidence type="ECO:0000259" key="9">
    <source>
        <dbReference type="PROSITE" id="PS50071"/>
    </source>
</evidence>
<dbReference type="CDD" id="cd00086">
    <property type="entry name" value="homeodomain"/>
    <property type="match status" value="1"/>
</dbReference>
<evidence type="ECO:0000256" key="2">
    <source>
        <dbReference type="ARBA" id="ARBA00005733"/>
    </source>
</evidence>
<feature type="domain" description="Homeobox" evidence="9">
    <location>
        <begin position="102"/>
        <end position="162"/>
    </location>
</feature>